<comment type="catalytic activity">
    <reaction evidence="11">
        <text>1D-myo-inositol 1,4-bisphosphate + H2O = 1D-myo-inositol 4-phosphate + phosphate</text>
        <dbReference type="Rhea" id="RHEA:15553"/>
        <dbReference type="ChEBI" id="CHEBI:15377"/>
        <dbReference type="ChEBI" id="CHEBI:43474"/>
        <dbReference type="ChEBI" id="CHEBI:58282"/>
        <dbReference type="ChEBI" id="CHEBI:58469"/>
        <dbReference type="EC" id="3.1.3.57"/>
    </reaction>
    <physiologicalReaction direction="left-to-right" evidence="11">
        <dbReference type="Rhea" id="RHEA:15554"/>
    </physiologicalReaction>
</comment>
<dbReference type="STRING" id="8355.A0A1L8EXC0"/>
<evidence type="ECO:0000256" key="4">
    <source>
        <dbReference type="ARBA" id="ARBA00011245"/>
    </source>
</evidence>
<comment type="subunit">
    <text evidence="4">Monomer.</text>
</comment>
<dbReference type="AlphaFoldDB" id="A0A1L8EXC0"/>
<evidence type="ECO:0000313" key="17">
    <source>
        <dbReference type="RefSeq" id="XP_018089677.1"/>
    </source>
</evidence>
<evidence type="ECO:0000256" key="13">
    <source>
        <dbReference type="ARBA" id="ARBA00059706"/>
    </source>
</evidence>
<dbReference type="PROSITE" id="PS00630">
    <property type="entry name" value="IMP_2"/>
    <property type="match status" value="1"/>
</dbReference>
<evidence type="ECO:0000256" key="12">
    <source>
        <dbReference type="ARBA" id="ARBA00044519"/>
    </source>
</evidence>
<dbReference type="Gene3D" id="3.30.540.10">
    <property type="entry name" value="Fructose-1,6-Bisphosphatase, subunit A, domain 1"/>
    <property type="match status" value="1"/>
</dbReference>
<evidence type="ECO:0000256" key="15">
    <source>
        <dbReference type="PIRSR" id="PIRSR600760-2"/>
    </source>
</evidence>
<accession>A0A1L8EXC0</accession>
<evidence type="ECO:0000256" key="2">
    <source>
        <dbReference type="ARBA" id="ARBA00004847"/>
    </source>
</evidence>
<evidence type="ECO:0000256" key="1">
    <source>
        <dbReference type="ARBA" id="ARBA00001946"/>
    </source>
</evidence>
<feature type="binding site" evidence="15">
    <location>
        <position position="155"/>
    </location>
    <ligand>
        <name>Mg(2+)</name>
        <dbReference type="ChEBI" id="CHEBI:18420"/>
        <label>1</label>
        <note>catalytic</note>
    </ligand>
</feature>
<feature type="binding site" evidence="15">
    <location>
        <position position="315"/>
    </location>
    <ligand>
        <name>Mg(2+)</name>
        <dbReference type="ChEBI" id="CHEBI:18420"/>
        <label>1</label>
        <note>catalytic</note>
    </ligand>
</feature>
<evidence type="ECO:0000313" key="16">
    <source>
        <dbReference type="Proteomes" id="UP000186698"/>
    </source>
</evidence>
<keyword evidence="9 15" id="KW-0460">Magnesium</keyword>
<dbReference type="InterPro" id="IPR000760">
    <property type="entry name" value="Inositol_monophosphatase-like"/>
</dbReference>
<evidence type="ECO:0000256" key="5">
    <source>
        <dbReference type="ARBA" id="ARBA00022553"/>
    </source>
</evidence>
<dbReference type="InterPro" id="IPR020583">
    <property type="entry name" value="Inositol_monoP_metal-BS"/>
</dbReference>
<dbReference type="OrthoDB" id="9977309at2759"/>
<keyword evidence="5" id="KW-0597">Phosphoprotein</keyword>
<dbReference type="RefSeq" id="XP_018089677.1">
    <property type="nucleotide sequence ID" value="XM_018234188.2"/>
</dbReference>
<comment type="pathway">
    <text evidence="2">Signal transduction; phosphatidylinositol signaling pathway.</text>
</comment>
<dbReference type="PROSITE" id="PS00629">
    <property type="entry name" value="IMP_1"/>
    <property type="match status" value="1"/>
</dbReference>
<dbReference type="GO" id="GO:0046854">
    <property type="term" value="P:phosphatidylinositol phosphate biosynthetic process"/>
    <property type="evidence" value="ECO:0007669"/>
    <property type="project" value="InterPro"/>
</dbReference>
<dbReference type="Bgee" id="398838">
    <property type="expression patterns" value="Expressed in zone of skin and 18 other cell types or tissues"/>
</dbReference>
<dbReference type="AGR" id="Xenbase:XB-GENE-865975"/>
<dbReference type="InterPro" id="IPR050725">
    <property type="entry name" value="CysQ/Inositol_MonoPase"/>
</dbReference>
<evidence type="ECO:0000256" key="10">
    <source>
        <dbReference type="ARBA" id="ARBA00044465"/>
    </source>
</evidence>
<dbReference type="GO" id="GO:0046872">
    <property type="term" value="F:metal ion binding"/>
    <property type="evidence" value="ECO:0007669"/>
    <property type="project" value="UniProtKB-KW"/>
</dbReference>
<evidence type="ECO:0000256" key="9">
    <source>
        <dbReference type="ARBA" id="ARBA00022842"/>
    </source>
</evidence>
<dbReference type="CTD" id="398838"/>
<dbReference type="PANTHER" id="PTHR43028:SF3">
    <property type="entry name" value="INOSITOL POLYPHOSPHATE 1-PHOSPHATASE"/>
    <property type="match status" value="1"/>
</dbReference>
<evidence type="ECO:0000313" key="18">
    <source>
        <dbReference type="Xenbase" id="XB-GENE-865975"/>
    </source>
</evidence>
<comment type="catalytic activity">
    <reaction evidence="10">
        <text>1D-myo-inositol 1,3,4-trisphosphate + H2O = 1D-myo-inositol 3,4-bisphosphate + phosphate</text>
        <dbReference type="Rhea" id="RHEA:70319"/>
        <dbReference type="ChEBI" id="CHEBI:15377"/>
        <dbReference type="ChEBI" id="CHEBI:43474"/>
        <dbReference type="ChEBI" id="CHEBI:58414"/>
        <dbReference type="ChEBI" id="CHEBI:83241"/>
    </reaction>
    <physiologicalReaction direction="left-to-right" evidence="10">
        <dbReference type="Rhea" id="RHEA:70320"/>
    </physiologicalReaction>
</comment>
<reference evidence="17" key="1">
    <citation type="submission" date="2025-08" db="UniProtKB">
        <authorList>
            <consortium name="RefSeq"/>
        </authorList>
    </citation>
    <scope>IDENTIFICATION</scope>
    <source>
        <strain evidence="17">J_2021</strain>
        <tissue evidence="17">Erythrocytes</tissue>
    </source>
</reference>
<evidence type="ECO:0000256" key="3">
    <source>
        <dbReference type="ARBA" id="ARBA00009759"/>
    </source>
</evidence>
<dbReference type="GeneID" id="398838"/>
<dbReference type="OMA" id="KGSTFRW"/>
<dbReference type="FunFam" id="4.10.460.10:FF:000001">
    <property type="entry name" value="Inositol polyphosphate 1-phosphatase"/>
    <property type="match status" value="1"/>
</dbReference>
<proteinExistence type="inferred from homology"/>
<evidence type="ECO:0000256" key="14">
    <source>
        <dbReference type="ARBA" id="ARBA00070066"/>
    </source>
</evidence>
<comment type="cofactor">
    <cofactor evidence="1 15">
        <name>Mg(2+)</name>
        <dbReference type="ChEBI" id="CHEBI:18420"/>
    </cofactor>
</comment>
<dbReference type="EC" id="3.1.3.57" evidence="12"/>
<dbReference type="Xenbase" id="XB-GENE-865975">
    <property type="gene designation" value="inpp1.L"/>
</dbReference>
<protein>
    <recommendedName>
        <fullName evidence="14">Inositol polyphosphate 1-phosphatase</fullName>
        <ecNumber evidence="12">3.1.3.57</ecNumber>
    </recommendedName>
</protein>
<gene>
    <name evidence="17 18" type="primary">inpp1.L</name>
    <name evidence="17" type="synonym">inpp1</name>
</gene>
<evidence type="ECO:0000256" key="11">
    <source>
        <dbReference type="ARBA" id="ARBA00044478"/>
    </source>
</evidence>
<dbReference type="PANTHER" id="PTHR43028">
    <property type="entry name" value="3'(2'),5'-BISPHOSPHATE NUCLEOTIDASE 1"/>
    <property type="match status" value="1"/>
</dbReference>
<dbReference type="InterPro" id="IPR020550">
    <property type="entry name" value="Inositol_monophosphatase_CS"/>
</dbReference>
<keyword evidence="16" id="KW-1185">Reference proteome</keyword>
<evidence type="ECO:0000256" key="7">
    <source>
        <dbReference type="ARBA" id="ARBA00022723"/>
    </source>
</evidence>
<dbReference type="InterPro" id="IPR044897">
    <property type="entry name" value="INPP1_dom_1"/>
</dbReference>
<evidence type="ECO:0000256" key="6">
    <source>
        <dbReference type="ARBA" id="ARBA00022671"/>
    </source>
</evidence>
<dbReference type="GO" id="GO:0004441">
    <property type="term" value="F:inositol-1,4-bisphosphate 1-phosphatase activity"/>
    <property type="evidence" value="ECO:0000318"/>
    <property type="project" value="GO_Central"/>
</dbReference>
<dbReference type="Pfam" id="PF00459">
    <property type="entry name" value="Inositol_P"/>
    <property type="match status" value="1"/>
</dbReference>
<dbReference type="SUPFAM" id="SSF56655">
    <property type="entry name" value="Carbohydrate phosphatase"/>
    <property type="match status" value="1"/>
</dbReference>
<feature type="binding site" evidence="15">
    <location>
        <position position="153"/>
    </location>
    <ligand>
        <name>Mg(2+)</name>
        <dbReference type="ChEBI" id="CHEBI:18420"/>
        <label>1</label>
        <note>catalytic</note>
    </ligand>
</feature>
<keyword evidence="6" id="KW-0452">Lithium</keyword>
<keyword evidence="7 15" id="KW-0479">Metal-binding</keyword>
<comment type="similarity">
    <text evidence="3">Belongs to the inositol monophosphatase superfamily.</text>
</comment>
<evidence type="ECO:0000256" key="8">
    <source>
        <dbReference type="ARBA" id="ARBA00022801"/>
    </source>
</evidence>
<dbReference type="Proteomes" id="UP000186698">
    <property type="component" value="Chromosome 9_10L"/>
</dbReference>
<keyword evidence="8" id="KW-0378">Hydrolase</keyword>
<dbReference type="Gene3D" id="3.40.190.80">
    <property type="match status" value="1"/>
</dbReference>
<feature type="binding site" evidence="15">
    <location>
        <position position="79"/>
    </location>
    <ligand>
        <name>Mg(2+)</name>
        <dbReference type="ChEBI" id="CHEBI:18420"/>
        <label>1</label>
        <note>catalytic</note>
    </ligand>
</feature>
<organism evidence="16 17">
    <name type="scientific">Xenopus laevis</name>
    <name type="common">African clawed frog</name>
    <dbReference type="NCBI Taxonomy" id="8355"/>
    <lineage>
        <taxon>Eukaryota</taxon>
        <taxon>Metazoa</taxon>
        <taxon>Chordata</taxon>
        <taxon>Craniata</taxon>
        <taxon>Vertebrata</taxon>
        <taxon>Euteleostomi</taxon>
        <taxon>Amphibia</taxon>
        <taxon>Batrachia</taxon>
        <taxon>Anura</taxon>
        <taxon>Pipoidea</taxon>
        <taxon>Pipidae</taxon>
        <taxon>Xenopodinae</taxon>
        <taxon>Xenopus</taxon>
        <taxon>Xenopus</taxon>
    </lineage>
</organism>
<feature type="binding site" evidence="15">
    <location>
        <position position="156"/>
    </location>
    <ligand>
        <name>Mg(2+)</name>
        <dbReference type="ChEBI" id="CHEBI:18420"/>
        <label>1</label>
        <note>catalytic</note>
    </ligand>
</feature>
<dbReference type="Gene3D" id="4.10.460.10">
    <property type="entry name" value="Inositol Polyphosphate 1-phosphatase, domain 1"/>
    <property type="match status" value="1"/>
</dbReference>
<dbReference type="FunFam" id="3.40.190.80:FF:000015">
    <property type="entry name" value="Inositol polyphosphate 1-phosphatase"/>
    <property type="match status" value="1"/>
</dbReference>
<dbReference type="PaxDb" id="8355-A0A1L8EXC0"/>
<comment type="function">
    <text evidence="13">Mg(2+)-dependent phosphatase that catalyzes the hydrolysis of the 1-position phosphate from inositol 1,4-bisphosphate and inositol 1,3,4-trisphosphate and participates in inositol phosphate metabolism.</text>
</comment>
<sequence length="400" mass="44142">MLEILQELLRASEKAACIARACRQEESLFQLLIEEKKEGEKNKKFLTDFKTLADVLVQEVIRHDIGKKFPGLEKNIAGEESNTFTNELGEKIVVQICQTEEETAKLLQTVLDNNEAAAKALARAAHQDVELSVPTVDNVILNIPHSKIGMWVDPIDSTYQYIKGSADIKACNGIYSKGLQCVTILIGVFLTDTGLPIMGVINQPFATRDKDTLRWKSHLYWGLSYMDINICSLDVSASGGIKDKTNCSSENGGAAKNSYSAVTSSAETKDILSSLSTVCGDNLHFAAGAGYKCLCVILGLVDFYVFSEDTTFKWDCCAPHAILKSLGGGILDLSKYMESIRKRKIFSERPHLVYNVPVDGAVGADMWANVGGLVAYRSDKHLEHFMDLFFKKLPLQSELH</sequence>
<name>A0A1L8EXC0_XENLA</name>